<evidence type="ECO:0000313" key="2">
    <source>
        <dbReference type="Proteomes" id="UP001195660"/>
    </source>
</evidence>
<organism evidence="1 2">
    <name type="scientific">Deefgea chitinilytica</name>
    <dbReference type="NCBI Taxonomy" id="570276"/>
    <lineage>
        <taxon>Bacteria</taxon>
        <taxon>Pseudomonadati</taxon>
        <taxon>Pseudomonadota</taxon>
        <taxon>Betaproteobacteria</taxon>
        <taxon>Neisseriales</taxon>
        <taxon>Chitinibacteraceae</taxon>
        <taxon>Deefgea</taxon>
    </lineage>
</organism>
<gene>
    <name evidence="1" type="ORF">GM173_15630</name>
</gene>
<accession>A0ABS2CFT5</accession>
<evidence type="ECO:0000313" key="1">
    <source>
        <dbReference type="EMBL" id="MBM5573002.1"/>
    </source>
</evidence>
<protein>
    <submittedName>
        <fullName evidence="1">Uncharacterized protein</fullName>
    </submittedName>
</protein>
<reference evidence="1 2" key="1">
    <citation type="submission" date="2019-11" db="EMBL/GenBank/DDBJ databases">
        <title>Novel Deefgea species.</title>
        <authorList>
            <person name="Han J.-H."/>
        </authorList>
    </citation>
    <scope>NUCLEOTIDE SEQUENCE [LARGE SCALE GENOMIC DNA]</scope>
    <source>
        <strain evidence="1 2">LMG 24817</strain>
    </source>
</reference>
<keyword evidence="2" id="KW-1185">Reference proteome</keyword>
<dbReference type="EMBL" id="WOFE01000015">
    <property type="protein sequence ID" value="MBM5573002.1"/>
    <property type="molecule type" value="Genomic_DNA"/>
</dbReference>
<dbReference type="RefSeq" id="WP_203572329.1">
    <property type="nucleotide sequence ID" value="NZ_WOFE01000015.1"/>
</dbReference>
<proteinExistence type="predicted"/>
<dbReference type="Proteomes" id="UP001195660">
    <property type="component" value="Unassembled WGS sequence"/>
</dbReference>
<sequence>MHILSNLATYSYLIPSPTLTHLSSELSGSSDTELSLVHQKLAIYFPRWVPYPNPILEYEQSVATDWKSVSLALPQRQ</sequence>
<name>A0ABS2CFT5_9NEIS</name>
<comment type="caution">
    <text evidence="1">The sequence shown here is derived from an EMBL/GenBank/DDBJ whole genome shotgun (WGS) entry which is preliminary data.</text>
</comment>